<dbReference type="AlphaFoldDB" id="Q0AXS1"/>
<dbReference type="SUPFAM" id="SSF56059">
    <property type="entry name" value="Glutathione synthetase ATP-binding domain-like"/>
    <property type="match status" value="1"/>
</dbReference>
<evidence type="ECO:0000259" key="2">
    <source>
        <dbReference type="PROSITE" id="PS50975"/>
    </source>
</evidence>
<name>Q0AXS1_SYNWW</name>
<gene>
    <name evidence="3" type="ordered locus">Swol_1174</name>
</gene>
<organism evidence="3 4">
    <name type="scientific">Syntrophomonas wolfei subsp. wolfei (strain DSM 2245B / Goettingen)</name>
    <dbReference type="NCBI Taxonomy" id="335541"/>
    <lineage>
        <taxon>Bacteria</taxon>
        <taxon>Bacillati</taxon>
        <taxon>Bacillota</taxon>
        <taxon>Clostridia</taxon>
        <taxon>Eubacteriales</taxon>
        <taxon>Syntrophomonadaceae</taxon>
        <taxon>Syntrophomonas</taxon>
    </lineage>
</organism>
<dbReference type="KEGG" id="swo:Swol_1174"/>
<feature type="domain" description="ATP-grasp" evidence="2">
    <location>
        <begin position="130"/>
        <end position="365"/>
    </location>
</feature>
<dbReference type="RefSeq" id="WP_011640586.1">
    <property type="nucleotide sequence ID" value="NC_008346.1"/>
</dbReference>
<evidence type="ECO:0000313" key="4">
    <source>
        <dbReference type="Proteomes" id="UP000001968"/>
    </source>
</evidence>
<dbReference type="Pfam" id="PF14398">
    <property type="entry name" value="ATPgrasp_YheCD"/>
    <property type="match status" value="1"/>
</dbReference>
<dbReference type="InterPro" id="IPR026838">
    <property type="entry name" value="YheC/D"/>
</dbReference>
<dbReference type="OrthoDB" id="1809801at2"/>
<keyword evidence="1" id="KW-0547">Nucleotide-binding</keyword>
<keyword evidence="4" id="KW-1185">Reference proteome</keyword>
<reference evidence="4" key="1">
    <citation type="journal article" date="2010" name="Environ. Microbiol.">
        <title>The genome of Syntrophomonas wolfei: new insights into syntrophic metabolism and biohydrogen production.</title>
        <authorList>
            <person name="Sieber J.R."/>
            <person name="Sims D.R."/>
            <person name="Han C."/>
            <person name="Kim E."/>
            <person name="Lykidis A."/>
            <person name="Lapidus A.L."/>
            <person name="McDonnald E."/>
            <person name="Rohlin L."/>
            <person name="Culley D.E."/>
            <person name="Gunsalus R."/>
            <person name="McInerney M.J."/>
        </authorList>
    </citation>
    <scope>NUCLEOTIDE SEQUENCE [LARGE SCALE GENOMIC DNA]</scope>
    <source>
        <strain evidence="4">DSM 2245B / Goettingen</strain>
    </source>
</reference>
<evidence type="ECO:0000256" key="1">
    <source>
        <dbReference type="PROSITE-ProRule" id="PRU00409"/>
    </source>
</evidence>
<dbReference type="EMBL" id="CP000448">
    <property type="protein sequence ID" value="ABI68483.1"/>
    <property type="molecule type" value="Genomic_DNA"/>
</dbReference>
<dbReference type="GO" id="GO:0005524">
    <property type="term" value="F:ATP binding"/>
    <property type="evidence" value="ECO:0007669"/>
    <property type="project" value="UniProtKB-UniRule"/>
</dbReference>
<dbReference type="GO" id="GO:0046872">
    <property type="term" value="F:metal ion binding"/>
    <property type="evidence" value="ECO:0007669"/>
    <property type="project" value="InterPro"/>
</dbReference>
<dbReference type="Proteomes" id="UP000001968">
    <property type="component" value="Chromosome"/>
</dbReference>
<accession>Q0AXS1</accession>
<dbReference type="STRING" id="335541.Swol_1174"/>
<evidence type="ECO:0000313" key="3">
    <source>
        <dbReference type="EMBL" id="ABI68483.1"/>
    </source>
</evidence>
<proteinExistence type="predicted"/>
<protein>
    <recommendedName>
        <fullName evidence="2">ATP-grasp domain-containing protein</fullName>
    </recommendedName>
</protein>
<keyword evidence="1" id="KW-0067">ATP-binding</keyword>
<dbReference type="HOGENOM" id="CLU_044334_0_0_9"/>
<dbReference type="eggNOG" id="COG0189">
    <property type="taxonomic scope" value="Bacteria"/>
</dbReference>
<dbReference type="InterPro" id="IPR011761">
    <property type="entry name" value="ATP-grasp"/>
</dbReference>
<sequence>MRKNGNYICTVGVLSGNQKPHRDYPQGKKARIMKEMISYAENRQVLVYFFYTLDVNWRQQVIKGLRCKGNKWVSELYSFPDIVYNRIPSRTLENRKEAQYLLRKFSEHEGLYLFNSRYLDKWEVYQTLSSHPLGAELVPETCLFSFSNLEELLNRYSEVYLKPINSSRGKGIIKIKSSGNSYLYVHAEYPKANWNRINSFKALCEAINALGIGKNDYLAQKAINLARFQGRIYDLRAQVQKNGEGKWIMTGVGVRVAGRNRIVTHIPNGGFLAAYDEVMAASFGESKEFREQLDRQLKRIGRLLPEILERGLSINLDILSIDIGVDADGRMWVIEANSKPASFDENDIRYRHLKYLIDYCIYIAQKKK</sequence>
<dbReference type="PROSITE" id="PS50975">
    <property type="entry name" value="ATP_GRASP"/>
    <property type="match status" value="1"/>
</dbReference>